<gene>
    <name evidence="1" type="ORF">Tco_0856757</name>
</gene>
<proteinExistence type="predicted"/>
<name>A0ABQ5B4P8_9ASTR</name>
<reference evidence="1" key="2">
    <citation type="submission" date="2022-01" db="EMBL/GenBank/DDBJ databases">
        <authorList>
            <person name="Yamashiro T."/>
            <person name="Shiraishi A."/>
            <person name="Satake H."/>
            <person name="Nakayama K."/>
        </authorList>
    </citation>
    <scope>NUCLEOTIDE SEQUENCE</scope>
</reference>
<dbReference type="EMBL" id="BQNB010012930">
    <property type="protein sequence ID" value="GJT09715.1"/>
    <property type="molecule type" value="Genomic_DNA"/>
</dbReference>
<evidence type="ECO:0000313" key="2">
    <source>
        <dbReference type="Proteomes" id="UP001151760"/>
    </source>
</evidence>
<reference evidence="1" key="1">
    <citation type="journal article" date="2022" name="Int. J. Mol. Sci.">
        <title>Draft Genome of Tanacetum Coccineum: Genomic Comparison of Closely Related Tanacetum-Family Plants.</title>
        <authorList>
            <person name="Yamashiro T."/>
            <person name="Shiraishi A."/>
            <person name="Nakayama K."/>
            <person name="Satake H."/>
        </authorList>
    </citation>
    <scope>NUCLEOTIDE SEQUENCE</scope>
</reference>
<accession>A0ABQ5B4P8</accession>
<comment type="caution">
    <text evidence="1">The sequence shown here is derived from an EMBL/GenBank/DDBJ whole genome shotgun (WGS) entry which is preliminary data.</text>
</comment>
<dbReference type="Proteomes" id="UP001151760">
    <property type="component" value="Unassembled WGS sequence"/>
</dbReference>
<organism evidence="1 2">
    <name type="scientific">Tanacetum coccineum</name>
    <dbReference type="NCBI Taxonomy" id="301880"/>
    <lineage>
        <taxon>Eukaryota</taxon>
        <taxon>Viridiplantae</taxon>
        <taxon>Streptophyta</taxon>
        <taxon>Embryophyta</taxon>
        <taxon>Tracheophyta</taxon>
        <taxon>Spermatophyta</taxon>
        <taxon>Magnoliopsida</taxon>
        <taxon>eudicotyledons</taxon>
        <taxon>Gunneridae</taxon>
        <taxon>Pentapetalae</taxon>
        <taxon>asterids</taxon>
        <taxon>campanulids</taxon>
        <taxon>Asterales</taxon>
        <taxon>Asteraceae</taxon>
        <taxon>Asteroideae</taxon>
        <taxon>Anthemideae</taxon>
        <taxon>Anthemidinae</taxon>
        <taxon>Tanacetum</taxon>
    </lineage>
</organism>
<evidence type="ECO:0000313" key="1">
    <source>
        <dbReference type="EMBL" id="GJT09715.1"/>
    </source>
</evidence>
<keyword evidence="2" id="KW-1185">Reference proteome</keyword>
<protein>
    <submittedName>
        <fullName evidence="1">Uncharacterized protein</fullName>
    </submittedName>
</protein>
<sequence>MVAAQRTARVLSRGWMFLKTTSKLMLKCMKKYAESESKLAKSNEQTCFPIVECETEVTKDTVPPTNNGAAPKCPTPAYGNALILMPKFASTLKSLIGKLKKKIKTANGVGHRFLMWSIYVVVVYPCYERVRPEKGSWVEDPTNFSNYCWVSASL</sequence>